<protein>
    <submittedName>
        <fullName evidence="2">Uncharacterized protein</fullName>
    </submittedName>
</protein>
<name>A0A8S5RL21_9VIRU</name>
<reference evidence="2" key="1">
    <citation type="journal article" date="2021" name="Proc. Natl. Acad. Sci. U.S.A.">
        <title>A Catalog of Tens of Thousands of Viruses from Human Metagenomes Reveals Hidden Associations with Chronic Diseases.</title>
        <authorList>
            <person name="Tisza M.J."/>
            <person name="Buck C.B."/>
        </authorList>
    </citation>
    <scope>NUCLEOTIDE SEQUENCE</scope>
    <source>
        <strain evidence="2">CtBM815</strain>
    </source>
</reference>
<evidence type="ECO:0000256" key="1">
    <source>
        <dbReference type="SAM" id="Phobius"/>
    </source>
</evidence>
<proteinExistence type="predicted"/>
<keyword evidence="1" id="KW-0472">Membrane</keyword>
<evidence type="ECO:0000313" key="2">
    <source>
        <dbReference type="EMBL" id="DAE31676.1"/>
    </source>
</evidence>
<organism evidence="2">
    <name type="scientific">virus sp. ctBM815</name>
    <dbReference type="NCBI Taxonomy" id="2825806"/>
    <lineage>
        <taxon>Viruses</taxon>
    </lineage>
</organism>
<keyword evidence="1" id="KW-0812">Transmembrane</keyword>
<keyword evidence="1" id="KW-1133">Transmembrane helix</keyword>
<feature type="transmembrane region" description="Helical" evidence="1">
    <location>
        <begin position="40"/>
        <end position="61"/>
    </location>
</feature>
<accession>A0A8S5RL21</accession>
<feature type="transmembrane region" description="Helical" evidence="1">
    <location>
        <begin position="12"/>
        <end position="34"/>
    </location>
</feature>
<dbReference type="EMBL" id="BK059109">
    <property type="protein sequence ID" value="DAE31676.1"/>
    <property type="molecule type" value="Genomic_DNA"/>
</dbReference>
<sequence>MHKPYIVLNKICITLISSVSLTIPTYTTIVMLLSSNSRSTIIRFICKLTHYIIVCSITISVSA</sequence>